<dbReference type="Pfam" id="PF01066">
    <property type="entry name" value="CDP-OH_P_transf"/>
    <property type="match status" value="1"/>
</dbReference>
<dbReference type="Gene3D" id="1.20.120.1760">
    <property type="match status" value="1"/>
</dbReference>
<accession>A0A6J6ZEF5</accession>
<dbReference type="AlphaFoldDB" id="A0A6J6ZEF5"/>
<feature type="transmembrane region" description="Helical" evidence="1">
    <location>
        <begin position="20"/>
        <end position="46"/>
    </location>
</feature>
<organism evidence="3">
    <name type="scientific">freshwater metagenome</name>
    <dbReference type="NCBI Taxonomy" id="449393"/>
    <lineage>
        <taxon>unclassified sequences</taxon>
        <taxon>metagenomes</taxon>
        <taxon>ecological metagenomes</taxon>
    </lineage>
</organism>
<reference evidence="3" key="1">
    <citation type="submission" date="2020-05" db="EMBL/GenBank/DDBJ databases">
        <authorList>
            <person name="Chiriac C."/>
            <person name="Salcher M."/>
            <person name="Ghai R."/>
            <person name="Kavagutti S V."/>
        </authorList>
    </citation>
    <scope>NUCLEOTIDE SEQUENCE</scope>
</reference>
<evidence type="ECO:0000313" key="2">
    <source>
        <dbReference type="EMBL" id="CAB4671405.1"/>
    </source>
</evidence>
<keyword evidence="1" id="KW-0812">Transmembrane</keyword>
<protein>
    <submittedName>
        <fullName evidence="3">Unannotated protein</fullName>
    </submittedName>
</protein>
<proteinExistence type="predicted"/>
<name>A0A6J6ZEF5_9ZZZZ</name>
<dbReference type="EMBL" id="CAFABF010000004">
    <property type="protein sequence ID" value="CAB4819185.1"/>
    <property type="molecule type" value="Genomic_DNA"/>
</dbReference>
<evidence type="ECO:0000256" key="1">
    <source>
        <dbReference type="SAM" id="Phobius"/>
    </source>
</evidence>
<dbReference type="InterPro" id="IPR043130">
    <property type="entry name" value="CDP-OH_PTrfase_TM_dom"/>
</dbReference>
<dbReference type="InterPro" id="IPR000462">
    <property type="entry name" value="CDP-OH_P_trans"/>
</dbReference>
<sequence length="198" mass="21298">MISRSLKPAVTRLITPVARFALRIGITPNGVTWVGAVGVVVSALYFYPRGDFFGGTAVIFVFALSDLFDGTMARVSQSGASAWGGFLDSTIDRITDSAILIGITIYLIAQNDVLSSVVLVSLVTGMLVPYIRAKAEIYQIECSGGIAERTERLMISMSAIALDGLGLPYVLAFGMWILAILGFTTVVQRMLIVKRALR</sequence>
<dbReference type="EMBL" id="CAEZXG010000001">
    <property type="protein sequence ID" value="CAB4671405.1"/>
    <property type="molecule type" value="Genomic_DNA"/>
</dbReference>
<dbReference type="GO" id="GO:0016020">
    <property type="term" value="C:membrane"/>
    <property type="evidence" value="ECO:0007669"/>
    <property type="project" value="InterPro"/>
</dbReference>
<gene>
    <name evidence="2" type="ORF">UFOPK2359_00035</name>
    <name evidence="3" type="ORF">UFOPK3167_00170</name>
</gene>
<evidence type="ECO:0000313" key="3">
    <source>
        <dbReference type="EMBL" id="CAB4819185.1"/>
    </source>
</evidence>
<keyword evidence="1" id="KW-1133">Transmembrane helix</keyword>
<feature type="transmembrane region" description="Helical" evidence="1">
    <location>
        <begin position="176"/>
        <end position="193"/>
    </location>
</feature>
<feature type="transmembrane region" description="Helical" evidence="1">
    <location>
        <begin position="52"/>
        <end position="69"/>
    </location>
</feature>
<dbReference type="NCBIfam" id="NF045883">
    <property type="entry name" value="PIPSynth"/>
    <property type="match status" value="1"/>
</dbReference>
<dbReference type="GO" id="GO:0016780">
    <property type="term" value="F:phosphotransferase activity, for other substituted phosphate groups"/>
    <property type="evidence" value="ECO:0007669"/>
    <property type="project" value="InterPro"/>
</dbReference>
<keyword evidence="1" id="KW-0472">Membrane</keyword>
<dbReference type="GO" id="GO:0008654">
    <property type="term" value="P:phospholipid biosynthetic process"/>
    <property type="evidence" value="ECO:0007669"/>
    <property type="project" value="InterPro"/>
</dbReference>